<dbReference type="GO" id="GO:0005524">
    <property type="term" value="F:ATP binding"/>
    <property type="evidence" value="ECO:0007669"/>
    <property type="project" value="InterPro"/>
</dbReference>
<dbReference type="InterPro" id="IPR052751">
    <property type="entry name" value="Plant_MAPKKK"/>
</dbReference>
<dbReference type="GO" id="GO:0004672">
    <property type="term" value="F:protein kinase activity"/>
    <property type="evidence" value="ECO:0007669"/>
    <property type="project" value="InterPro"/>
</dbReference>
<name>A0A6A6L6U7_HEVBR</name>
<keyword evidence="3" id="KW-1185">Reference proteome</keyword>
<evidence type="ECO:0000313" key="3">
    <source>
        <dbReference type="Proteomes" id="UP000467840"/>
    </source>
</evidence>
<dbReference type="PANTHER" id="PTHR48011">
    <property type="entry name" value="CCR4-NOT TRANSCRIPTIONAL COMPLEX SUBUNIT CAF120-RELATED"/>
    <property type="match status" value="1"/>
</dbReference>
<dbReference type="PANTHER" id="PTHR48011:SF56">
    <property type="entry name" value="PROTEIN KINASE DOMAIN-CONTAINING PROTEIN"/>
    <property type="match status" value="1"/>
</dbReference>
<gene>
    <name evidence="2" type="ORF">GH714_017494</name>
</gene>
<dbReference type="Gene3D" id="1.10.510.10">
    <property type="entry name" value="Transferase(Phosphotransferase) domain 1"/>
    <property type="match status" value="1"/>
</dbReference>
<proteinExistence type="predicted"/>
<sequence length="153" mass="17066">MTVPTFLIYGEETTMTKDGKMLYNLLLEYASGGIRADLIKRSGRCGLPESDMKRYARSILEGIGYIHSHDYVHCDLKPDNVQLVPSGDGEFAPRLGILDWPRNEMLSDEDANSATQEVFIAAHLQVSYLRPKKVLSIGLEDANSAMGLEEVHH</sequence>
<protein>
    <recommendedName>
        <fullName evidence="1">Protein kinase domain-containing protein</fullName>
    </recommendedName>
</protein>
<dbReference type="PROSITE" id="PS50011">
    <property type="entry name" value="PROTEIN_KINASE_DOM"/>
    <property type="match status" value="1"/>
</dbReference>
<organism evidence="2 3">
    <name type="scientific">Hevea brasiliensis</name>
    <name type="common">Para rubber tree</name>
    <name type="synonym">Siphonia brasiliensis</name>
    <dbReference type="NCBI Taxonomy" id="3981"/>
    <lineage>
        <taxon>Eukaryota</taxon>
        <taxon>Viridiplantae</taxon>
        <taxon>Streptophyta</taxon>
        <taxon>Embryophyta</taxon>
        <taxon>Tracheophyta</taxon>
        <taxon>Spermatophyta</taxon>
        <taxon>Magnoliopsida</taxon>
        <taxon>eudicotyledons</taxon>
        <taxon>Gunneridae</taxon>
        <taxon>Pentapetalae</taxon>
        <taxon>rosids</taxon>
        <taxon>fabids</taxon>
        <taxon>Malpighiales</taxon>
        <taxon>Euphorbiaceae</taxon>
        <taxon>Crotonoideae</taxon>
        <taxon>Micrandreae</taxon>
        <taxon>Hevea</taxon>
    </lineage>
</organism>
<evidence type="ECO:0000313" key="2">
    <source>
        <dbReference type="EMBL" id="KAF2297111.1"/>
    </source>
</evidence>
<dbReference type="AlphaFoldDB" id="A0A6A6L6U7"/>
<dbReference type="Proteomes" id="UP000467840">
    <property type="component" value="Chromosome 18"/>
</dbReference>
<reference evidence="2 3" key="1">
    <citation type="journal article" date="2020" name="Mol. Plant">
        <title>The Chromosome-Based Rubber Tree Genome Provides New Insights into Spurge Genome Evolution and Rubber Biosynthesis.</title>
        <authorList>
            <person name="Liu J."/>
            <person name="Shi C."/>
            <person name="Shi C.C."/>
            <person name="Li W."/>
            <person name="Zhang Q.J."/>
            <person name="Zhang Y."/>
            <person name="Li K."/>
            <person name="Lu H.F."/>
            <person name="Shi C."/>
            <person name="Zhu S.T."/>
            <person name="Xiao Z.Y."/>
            <person name="Nan H."/>
            <person name="Yue Y."/>
            <person name="Zhu X.G."/>
            <person name="Wu Y."/>
            <person name="Hong X.N."/>
            <person name="Fan G.Y."/>
            <person name="Tong Y."/>
            <person name="Zhang D."/>
            <person name="Mao C.L."/>
            <person name="Liu Y.L."/>
            <person name="Hao S.J."/>
            <person name="Liu W.Q."/>
            <person name="Lv M.Q."/>
            <person name="Zhang H.B."/>
            <person name="Liu Y."/>
            <person name="Hu-Tang G.R."/>
            <person name="Wang J.P."/>
            <person name="Wang J.H."/>
            <person name="Sun Y.H."/>
            <person name="Ni S.B."/>
            <person name="Chen W.B."/>
            <person name="Zhang X.C."/>
            <person name="Jiao Y.N."/>
            <person name="Eichler E.E."/>
            <person name="Li G.H."/>
            <person name="Liu X."/>
            <person name="Gao L.Z."/>
        </authorList>
    </citation>
    <scope>NUCLEOTIDE SEQUENCE [LARGE SCALE GENOMIC DNA]</scope>
    <source>
        <strain evidence="3">cv. GT1</strain>
        <tissue evidence="2">Leaf</tissue>
    </source>
</reference>
<dbReference type="SUPFAM" id="SSF56112">
    <property type="entry name" value="Protein kinase-like (PK-like)"/>
    <property type="match status" value="1"/>
</dbReference>
<dbReference type="GO" id="GO:0007165">
    <property type="term" value="P:signal transduction"/>
    <property type="evidence" value="ECO:0007669"/>
    <property type="project" value="TreeGrafter"/>
</dbReference>
<feature type="domain" description="Protein kinase" evidence="1">
    <location>
        <begin position="1"/>
        <end position="153"/>
    </location>
</feature>
<dbReference type="EMBL" id="JAAGAX010000012">
    <property type="protein sequence ID" value="KAF2297111.1"/>
    <property type="molecule type" value="Genomic_DNA"/>
</dbReference>
<dbReference type="InterPro" id="IPR011009">
    <property type="entry name" value="Kinase-like_dom_sf"/>
</dbReference>
<accession>A0A6A6L6U7</accession>
<evidence type="ECO:0000259" key="1">
    <source>
        <dbReference type="PROSITE" id="PS50011"/>
    </source>
</evidence>
<dbReference type="InterPro" id="IPR000719">
    <property type="entry name" value="Prot_kinase_dom"/>
</dbReference>
<comment type="caution">
    <text evidence="2">The sequence shown here is derived from an EMBL/GenBank/DDBJ whole genome shotgun (WGS) entry which is preliminary data.</text>
</comment>
<dbReference type="Pfam" id="PF00069">
    <property type="entry name" value="Pkinase"/>
    <property type="match status" value="1"/>
</dbReference>